<protein>
    <recommendedName>
        <fullName evidence="3">Right handed beta helix domain-containing protein</fullName>
    </recommendedName>
</protein>
<keyword evidence="2" id="KW-1185">Reference proteome</keyword>
<dbReference type="RefSeq" id="WP_184307619.1">
    <property type="nucleotide sequence ID" value="NZ_JACHXU010000021.1"/>
</dbReference>
<name>A0A7W5E426_9BACT</name>
<dbReference type="InterPro" id="IPR012334">
    <property type="entry name" value="Pectin_lyas_fold"/>
</dbReference>
<comment type="caution">
    <text evidence="1">The sequence shown here is derived from an EMBL/GenBank/DDBJ whole genome shotgun (WGS) entry which is preliminary data.</text>
</comment>
<evidence type="ECO:0000313" key="2">
    <source>
        <dbReference type="Proteomes" id="UP000536179"/>
    </source>
</evidence>
<gene>
    <name evidence="1" type="ORF">FHS27_005041</name>
</gene>
<dbReference type="EMBL" id="JACHXU010000021">
    <property type="protein sequence ID" value="MBB3209203.1"/>
    <property type="molecule type" value="Genomic_DNA"/>
</dbReference>
<dbReference type="Gene3D" id="2.160.20.10">
    <property type="entry name" value="Single-stranded right-handed beta-helix, Pectin lyase-like"/>
    <property type="match status" value="1"/>
</dbReference>
<evidence type="ECO:0000313" key="1">
    <source>
        <dbReference type="EMBL" id="MBB3209203.1"/>
    </source>
</evidence>
<dbReference type="AlphaFoldDB" id="A0A7W5E426"/>
<accession>A0A7W5E426</accession>
<proteinExistence type="predicted"/>
<evidence type="ECO:0008006" key="3">
    <source>
        <dbReference type="Google" id="ProtNLM"/>
    </source>
</evidence>
<reference evidence="1 2" key="1">
    <citation type="submission" date="2020-08" db="EMBL/GenBank/DDBJ databases">
        <title>Genomic Encyclopedia of Type Strains, Phase III (KMG-III): the genomes of soil and plant-associated and newly described type strains.</title>
        <authorList>
            <person name="Whitman W."/>
        </authorList>
    </citation>
    <scope>NUCLEOTIDE SEQUENCE [LARGE SCALE GENOMIC DNA]</scope>
    <source>
        <strain evidence="1 2">CECT 8075</strain>
    </source>
</reference>
<organism evidence="1 2">
    <name type="scientific">Aporhodopirellula rubra</name>
    <dbReference type="NCBI Taxonomy" id="980271"/>
    <lineage>
        <taxon>Bacteria</taxon>
        <taxon>Pseudomonadati</taxon>
        <taxon>Planctomycetota</taxon>
        <taxon>Planctomycetia</taxon>
        <taxon>Pirellulales</taxon>
        <taxon>Pirellulaceae</taxon>
        <taxon>Aporhodopirellula</taxon>
    </lineage>
</organism>
<sequence>MGLDFHCNNIGCVENVDITSGDGAGRVGLDLQRGWPGPCLIKHVSITGFDVGIAASHREYSLVFSNIRLQEQRVAGITNNGNVLSLENVVSENSVPAVRNNGGGLVVLINSQLRGGAPENVAIESENASIYLRNIDVDGYSASLVETRRGKDNLATTLTRLQNIHVDEHFTEPLDHAFESIGSGSLKLPIKRTPEIPFPAVSKWVNVRDFEHLVKNGDWASAIQAAVDSGPELVYFPDGPKYSIGKDVILRGPVRTLLGGSPKASIENDADDPENSAAIVLDADLPMVQFHMLASDHIKQDSPTTLLLRHCNSDHISAGPNCGELFIEDTGGKFRFSKHQRVWARQLNPETKGVPEIINDGGQLWVLGLKTEYISTKIENLGGAQTEVLGGLMYPVHPLIDESLPMFVNRDSDISLIHGCSVYKKNHKIYMLDTQAGETREHRDWHWIFGRPITNLYRSVRP</sequence>
<dbReference type="Proteomes" id="UP000536179">
    <property type="component" value="Unassembled WGS sequence"/>
</dbReference>